<evidence type="ECO:0000313" key="2">
    <source>
        <dbReference type="EMBL" id="OSQ49617.1"/>
    </source>
</evidence>
<dbReference type="AlphaFoldDB" id="A0A1Y2LG55"/>
<dbReference type="EMBL" id="JFKB01000002">
    <property type="protein sequence ID" value="OSQ49617.1"/>
    <property type="molecule type" value="Genomic_DNA"/>
</dbReference>
<dbReference type="RefSeq" id="WP_085616320.1">
    <property type="nucleotide sequence ID" value="NZ_JFKB01000002.1"/>
</dbReference>
<accession>A0A1Y2LG55</accession>
<name>A0A1Y2LG55_9PROT</name>
<dbReference type="STRING" id="1293890.TALK_04650"/>
<organism evidence="2 3">
    <name type="scientific">Thalassospira alkalitolerans</name>
    <dbReference type="NCBI Taxonomy" id="1293890"/>
    <lineage>
        <taxon>Bacteria</taxon>
        <taxon>Pseudomonadati</taxon>
        <taxon>Pseudomonadota</taxon>
        <taxon>Alphaproteobacteria</taxon>
        <taxon>Rhodospirillales</taxon>
        <taxon>Thalassospiraceae</taxon>
        <taxon>Thalassospira</taxon>
    </lineage>
</organism>
<sequence length="425" mass="45341">MIDLSQFREASFRGIPFHVATSSLRLSHRIDKKSYPFGKRGLVTDMGLNDDVFQEAIFILGDDVFQRRRDLENAFRVIGPGKYVHPTRGTLEVVTETVNGEESMTELGVADFTVTFVQSGKAIGPTVRIDTKSNVLTAASLAEENVIAGYDLDVQDAADPVQVDYAKLTKAAFDLYRMSQTITPGAITGAAIDMATNFAIEVTAHAGPSLMSEAFSMASQVGDYFGASPEGVRAFTGVLTEGAGQAWNMVSESGVLQGTAISPVISKLSNRFMATNYVASSSEAKNTELVGLAIFDAMAVTASKAVANTPFESVQETIGARDTLVSALSLAASTSTTADPERAAARSQSLRNLRTAVSRDVSENITGLPWLEKEVPATSTPARVTSYRLSGTIADGLASRNAIRHPSFVTAGEEILYLAKGIRNE</sequence>
<dbReference type="InterPro" id="IPR009826">
    <property type="entry name" value="DNA_circ_N"/>
</dbReference>
<gene>
    <name evidence="2" type="ORF">TALK_04650</name>
</gene>
<protein>
    <recommendedName>
        <fullName evidence="1">DNA circulation N-terminal domain-containing protein</fullName>
    </recommendedName>
</protein>
<reference evidence="2 3" key="1">
    <citation type="submission" date="2014-03" db="EMBL/GenBank/DDBJ databases">
        <title>The draft genome sequence of Thalassospira alkalitolerans JCM 18968.</title>
        <authorList>
            <person name="Lai Q."/>
            <person name="Shao Z."/>
        </authorList>
    </citation>
    <scope>NUCLEOTIDE SEQUENCE [LARGE SCALE GENOMIC DNA]</scope>
    <source>
        <strain evidence="2 3">JCM 18968</strain>
    </source>
</reference>
<comment type="caution">
    <text evidence="2">The sequence shown here is derived from an EMBL/GenBank/DDBJ whole genome shotgun (WGS) entry which is preliminary data.</text>
</comment>
<keyword evidence="3" id="KW-1185">Reference proteome</keyword>
<dbReference type="Proteomes" id="UP000193396">
    <property type="component" value="Unassembled WGS sequence"/>
</dbReference>
<feature type="domain" description="DNA circulation N-terminal" evidence="1">
    <location>
        <begin position="7"/>
        <end position="93"/>
    </location>
</feature>
<evidence type="ECO:0000313" key="3">
    <source>
        <dbReference type="Proteomes" id="UP000193396"/>
    </source>
</evidence>
<proteinExistence type="predicted"/>
<evidence type="ECO:0000259" key="1">
    <source>
        <dbReference type="Pfam" id="PF07157"/>
    </source>
</evidence>
<dbReference type="Pfam" id="PF07157">
    <property type="entry name" value="DNA_circ_N"/>
    <property type="match status" value="1"/>
</dbReference>
<dbReference type="OrthoDB" id="378644at2"/>